<feature type="domain" description="IrrE N-terminal-like" evidence="1">
    <location>
        <begin position="98"/>
        <end position="216"/>
    </location>
</feature>
<dbReference type="InterPro" id="IPR010359">
    <property type="entry name" value="IrrE_HExxH"/>
</dbReference>
<gene>
    <name evidence="2" type="ORF">GN277_04535</name>
</gene>
<evidence type="ECO:0000259" key="1">
    <source>
        <dbReference type="Pfam" id="PF06114"/>
    </source>
</evidence>
<sequence>MSNYLSRAELEEISHGLIEVYAKQNPKKAVQSIDIEHFITDFLMLKIEYTSFAEDDYSKVGFMADGETPILLHSNGEIIPFVFPKNTIVLDKYLLAEKEYGRRRFTMAHEASHHILGKVQTTQETARFHSEYDNDRVYSKEEVLQMFQSAEWQADTMAASLLMPRFLVENALHKFADSKLIKLYGDTTFTADGKAIMRNMANYLGVSYKALIIRLTHLNMLEKHDISEYISQELKLGGA</sequence>
<accession>A0A7X3SHR1</accession>
<dbReference type="PANTHER" id="PTHR43236:SF1">
    <property type="entry name" value="BLL7220 PROTEIN"/>
    <property type="match status" value="1"/>
</dbReference>
<organism evidence="2 3">
    <name type="scientific">Sporofaciens musculi</name>
    <dbReference type="NCBI Taxonomy" id="2681861"/>
    <lineage>
        <taxon>Bacteria</taxon>
        <taxon>Bacillati</taxon>
        <taxon>Bacillota</taxon>
        <taxon>Clostridia</taxon>
        <taxon>Lachnospirales</taxon>
        <taxon>Lachnospiraceae</taxon>
        <taxon>Sporofaciens</taxon>
    </lineage>
</organism>
<proteinExistence type="predicted"/>
<dbReference type="PANTHER" id="PTHR43236">
    <property type="entry name" value="ANTITOXIN HIGA1"/>
    <property type="match status" value="1"/>
</dbReference>
<protein>
    <submittedName>
        <fullName evidence="2">ImmA/IrrE family metallo-endopeptidase</fullName>
    </submittedName>
</protein>
<dbReference type="Gene3D" id="1.10.10.2910">
    <property type="match status" value="1"/>
</dbReference>
<dbReference type="Proteomes" id="UP000460412">
    <property type="component" value="Unassembled WGS sequence"/>
</dbReference>
<dbReference type="InterPro" id="IPR052345">
    <property type="entry name" value="Rad_response_metalloprotease"/>
</dbReference>
<dbReference type="Pfam" id="PF06114">
    <property type="entry name" value="Peptidase_M78"/>
    <property type="match status" value="1"/>
</dbReference>
<evidence type="ECO:0000313" key="3">
    <source>
        <dbReference type="Proteomes" id="UP000460412"/>
    </source>
</evidence>
<reference evidence="2 3" key="1">
    <citation type="submission" date="2019-12" db="EMBL/GenBank/DDBJ databases">
        <title>Sporaefaciens musculi gen. nov., sp. nov., a novel bacterium isolated from the caecum of an obese mouse.</title>
        <authorList>
            <person name="Rasmussen T.S."/>
            <person name="Streidl T."/>
            <person name="Hitch T.C.A."/>
            <person name="Wortmann E."/>
            <person name="Deptula P."/>
            <person name="Hansen M."/>
            <person name="Nielsen D.S."/>
            <person name="Clavel T."/>
            <person name="Vogensen F.K."/>
        </authorList>
    </citation>
    <scope>NUCLEOTIDE SEQUENCE [LARGE SCALE GENOMIC DNA]</scope>
    <source>
        <strain evidence="2 3">WCA-9-b2</strain>
    </source>
</reference>
<comment type="caution">
    <text evidence="2">The sequence shown here is derived from an EMBL/GenBank/DDBJ whole genome shotgun (WGS) entry which is preliminary data.</text>
</comment>
<evidence type="ECO:0000313" key="2">
    <source>
        <dbReference type="EMBL" id="MXP74668.1"/>
    </source>
</evidence>
<keyword evidence="3" id="KW-1185">Reference proteome</keyword>
<dbReference type="EMBL" id="WUQX01000001">
    <property type="protein sequence ID" value="MXP74668.1"/>
    <property type="molecule type" value="Genomic_DNA"/>
</dbReference>
<dbReference type="RefSeq" id="WP_159750019.1">
    <property type="nucleotide sequence ID" value="NZ_WUQX01000001.1"/>
</dbReference>
<dbReference type="AlphaFoldDB" id="A0A7X3SHR1"/>
<name>A0A7X3SHR1_9FIRM</name>